<proteinExistence type="predicted"/>
<name>A0AAW5BXH9_9FIRM</name>
<gene>
    <name evidence="4" type="ORF">G5B36_05405</name>
    <name evidence="3" type="ORF">L0N08_11180</name>
</gene>
<dbReference type="AlphaFoldDB" id="A0AAW5BXH9"/>
<dbReference type="EMBL" id="JAKNGE010000011">
    <property type="protein sequence ID" value="MCG4745976.1"/>
    <property type="molecule type" value="Genomic_DNA"/>
</dbReference>
<evidence type="ECO:0000259" key="2">
    <source>
        <dbReference type="Pfam" id="PF19092"/>
    </source>
</evidence>
<dbReference type="InterPro" id="IPR043939">
    <property type="entry name" value="DUF5780"/>
</dbReference>
<dbReference type="Proteomes" id="UP001299608">
    <property type="component" value="Unassembled WGS sequence"/>
</dbReference>
<dbReference type="GeneID" id="97204913"/>
<feature type="chain" id="PRO_5043397595" evidence="1">
    <location>
        <begin position="19"/>
        <end position="210"/>
    </location>
</feature>
<reference evidence="3" key="3">
    <citation type="submission" date="2022-01" db="EMBL/GenBank/DDBJ databases">
        <title>Collection of gut derived symbiotic bacterial strains cultured from healthy donors.</title>
        <authorList>
            <person name="Lin H."/>
            <person name="Kohout C."/>
            <person name="Waligurski E."/>
            <person name="Pamer E.G."/>
        </authorList>
    </citation>
    <scope>NUCLEOTIDE SEQUENCE</scope>
    <source>
        <strain evidence="3">DFI.6.55</strain>
    </source>
</reference>
<reference evidence="4 5" key="1">
    <citation type="journal article" date="2020" name="Cell Host Microbe">
        <title>Functional and Genomic Variation between Human-Derived Isolates of Lachnospiraceae Reveals Inter- and Intra-Species Diversity.</title>
        <authorList>
            <person name="Sorbara M.T."/>
            <person name="Littmann E.R."/>
            <person name="Fontana E."/>
            <person name="Moody T.U."/>
            <person name="Kohout C.E."/>
            <person name="Gjonbalaj M."/>
            <person name="Eaton V."/>
            <person name="Seok R."/>
            <person name="Leiner I.M."/>
            <person name="Pamer E.G."/>
        </authorList>
    </citation>
    <scope>NUCLEOTIDE SEQUENCE [LARGE SCALE GENOMIC DNA]</scope>
    <source>
        <strain evidence="4 5">MSK.1.17</strain>
    </source>
</reference>
<feature type="signal peptide" evidence="1">
    <location>
        <begin position="1"/>
        <end position="18"/>
    </location>
</feature>
<feature type="domain" description="DUF5780" evidence="2">
    <location>
        <begin position="73"/>
        <end position="189"/>
    </location>
</feature>
<dbReference type="Pfam" id="PF19092">
    <property type="entry name" value="DUF5780"/>
    <property type="match status" value="1"/>
</dbReference>
<evidence type="ECO:0000256" key="1">
    <source>
        <dbReference type="SAM" id="SignalP"/>
    </source>
</evidence>
<dbReference type="Proteomes" id="UP000669239">
    <property type="component" value="Unassembled WGS sequence"/>
</dbReference>
<organism evidence="3 6">
    <name type="scientific">Enterocloster aldenensis</name>
    <dbReference type="NCBI Taxonomy" id="358742"/>
    <lineage>
        <taxon>Bacteria</taxon>
        <taxon>Bacillati</taxon>
        <taxon>Bacillota</taxon>
        <taxon>Clostridia</taxon>
        <taxon>Lachnospirales</taxon>
        <taxon>Lachnospiraceae</taxon>
        <taxon>Enterocloster</taxon>
    </lineage>
</organism>
<dbReference type="EMBL" id="JAAITT010000006">
    <property type="protein sequence ID" value="NSJ48133.1"/>
    <property type="molecule type" value="Genomic_DNA"/>
</dbReference>
<comment type="caution">
    <text evidence="3">The sequence shown here is derived from an EMBL/GenBank/DDBJ whole genome shotgun (WGS) entry which is preliminary data.</text>
</comment>
<keyword evidence="5" id="KW-1185">Reference proteome</keyword>
<reference evidence="4" key="2">
    <citation type="submission" date="2020-02" db="EMBL/GenBank/DDBJ databases">
        <authorList>
            <person name="Littmann E."/>
            <person name="Sorbara M."/>
        </authorList>
    </citation>
    <scope>NUCLEOTIDE SEQUENCE</scope>
    <source>
        <strain evidence="4">MSK.1.17</strain>
    </source>
</reference>
<evidence type="ECO:0000313" key="5">
    <source>
        <dbReference type="Proteomes" id="UP000669239"/>
    </source>
</evidence>
<evidence type="ECO:0000313" key="3">
    <source>
        <dbReference type="EMBL" id="MCG4745976.1"/>
    </source>
</evidence>
<keyword evidence="1" id="KW-0732">Signal</keyword>
<evidence type="ECO:0000313" key="6">
    <source>
        <dbReference type="Proteomes" id="UP001299608"/>
    </source>
</evidence>
<protein>
    <submittedName>
        <fullName evidence="3">DUF5780 domain-containing protein</fullName>
    </submittedName>
</protein>
<accession>A0AAW5BXH9</accession>
<evidence type="ECO:0000313" key="4">
    <source>
        <dbReference type="EMBL" id="NSJ48133.1"/>
    </source>
</evidence>
<dbReference type="RefSeq" id="WP_165641720.1">
    <property type="nucleotide sequence ID" value="NZ_BAABZL010000001.1"/>
</dbReference>
<sequence>MFWIFSILLSACLGIALSACESKGQQPDSALDTNPFTDNIVQESGEDTMAGPMVIINQAGLEPEKGSTFDYTIKFSLTNQTHDMITGYKMGMLAFDREGNPMDIYWIGIDSSVPHSYSHEYQSSDDGILPEGGTESGSWTLININGEEEYARYDRIGYILYNLKEITFKSGYLWENPEYDRWMDTYKGKPAVPGNLEGYYPLEMRITGME</sequence>